<evidence type="ECO:0000313" key="2">
    <source>
        <dbReference type="Proteomes" id="UP000629468"/>
    </source>
</evidence>
<dbReference type="AlphaFoldDB" id="A0A8H7KIP3"/>
<accession>A0A8H7KIP3</accession>
<dbReference type="Proteomes" id="UP000629468">
    <property type="component" value="Unassembled WGS sequence"/>
</dbReference>
<reference evidence="1 2" key="1">
    <citation type="journal article" name="Sci. Rep.">
        <title>Telomere-to-telomere assembled and centromere annotated genomes of the two main subspecies of the button mushroom Agaricus bisporus reveal especially polymorphic chromosome ends.</title>
        <authorList>
            <person name="Sonnenberg A.S.M."/>
            <person name="Sedaghat-Telgerd N."/>
            <person name="Lavrijssen B."/>
            <person name="Ohm R.A."/>
            <person name="Hendrickx P.M."/>
            <person name="Scholtmeijer K."/>
            <person name="Baars J.J.P."/>
            <person name="van Peer A."/>
        </authorList>
    </citation>
    <scope>NUCLEOTIDE SEQUENCE [LARGE SCALE GENOMIC DNA]</scope>
    <source>
        <strain evidence="1 2">H119_p4</strain>
    </source>
</reference>
<protein>
    <submittedName>
        <fullName evidence="1">Uncharacterized protein</fullName>
    </submittedName>
</protein>
<proteinExistence type="predicted"/>
<name>A0A8H7KIP3_AGABI</name>
<gene>
    <name evidence="1" type="ORF">Agabi119p4_3180</name>
</gene>
<organism evidence="1 2">
    <name type="scientific">Agaricus bisporus var. burnettii</name>
    <dbReference type="NCBI Taxonomy" id="192524"/>
    <lineage>
        <taxon>Eukaryota</taxon>
        <taxon>Fungi</taxon>
        <taxon>Dikarya</taxon>
        <taxon>Basidiomycota</taxon>
        <taxon>Agaricomycotina</taxon>
        <taxon>Agaricomycetes</taxon>
        <taxon>Agaricomycetidae</taxon>
        <taxon>Agaricales</taxon>
        <taxon>Agaricineae</taxon>
        <taxon>Agaricaceae</taxon>
        <taxon>Agaricus</taxon>
    </lineage>
</organism>
<evidence type="ECO:0000313" key="1">
    <source>
        <dbReference type="EMBL" id="KAF7778835.1"/>
    </source>
</evidence>
<sequence>MRVENRARLLPPSTVSYIHDQAPTLSSFPIAGFDFAHYSKVSSVFLEPAIWAMNAFPAGTRVYYWTPTGATIYGTVQSSSFLEDGTQILTIVEDSGRICTLPAVGINRVS</sequence>
<comment type="caution">
    <text evidence="1">The sequence shown here is derived from an EMBL/GenBank/DDBJ whole genome shotgun (WGS) entry which is preliminary data.</text>
</comment>
<dbReference type="EMBL" id="JABXXO010000004">
    <property type="protein sequence ID" value="KAF7778835.1"/>
    <property type="molecule type" value="Genomic_DNA"/>
</dbReference>